<sequence>MADGSGAAPDEATQLRAAAEAAGQAPSLLNTRPWRWRVHGDELELYADRSRRVDSIDPDGRLLTLSCGAALHHARVALAAAGRAPAVARYPEPGEPDLLARVGVAGQHAVGRADLDNRRSIGRRQSDRRPFPATEPVPADTLAALHTAATAEHAWLHRIGPEQLGFLETAEESAGNIQAKDEAYREELRTLASGEGVPASAFGTRAEWPVPLRDFAAAGEALLDPGRGEDRFAVYLVVATDGDQPIDWLRAGEAVSAVWLTATSRELAGSAMSDAVEEPGARALLASLLPRHGYPQLVLRFGLGRAAAPPTGERPGAP</sequence>
<dbReference type="InterPro" id="IPR000415">
    <property type="entry name" value="Nitroreductase-like"/>
</dbReference>
<dbReference type="InterPro" id="IPR050627">
    <property type="entry name" value="Nitroreductase/BluB"/>
</dbReference>
<reference evidence="2 3" key="1">
    <citation type="submission" date="2024-09" db="EMBL/GenBank/DDBJ databases">
        <authorList>
            <person name="Sun Q."/>
            <person name="Mori K."/>
        </authorList>
    </citation>
    <scope>NUCLEOTIDE SEQUENCE [LARGE SCALE GENOMIC DNA]</scope>
    <source>
        <strain evidence="2 3">TBRC 3947</strain>
    </source>
</reference>
<feature type="region of interest" description="Disordered" evidence="1">
    <location>
        <begin position="1"/>
        <end position="24"/>
    </location>
</feature>
<accession>A0ABV6LZ04</accession>
<organism evidence="2 3">
    <name type="scientific">Phytohabitans kaempferiae</name>
    <dbReference type="NCBI Taxonomy" id="1620943"/>
    <lineage>
        <taxon>Bacteria</taxon>
        <taxon>Bacillati</taxon>
        <taxon>Actinomycetota</taxon>
        <taxon>Actinomycetes</taxon>
        <taxon>Micromonosporales</taxon>
        <taxon>Micromonosporaceae</taxon>
    </lineage>
</organism>
<dbReference type="PANTHER" id="PTHR23026:SF123">
    <property type="entry name" value="NAD(P)H NITROREDUCTASE RV3131-RELATED"/>
    <property type="match status" value="1"/>
</dbReference>
<keyword evidence="3" id="KW-1185">Reference proteome</keyword>
<comment type="caution">
    <text evidence="2">The sequence shown here is derived from an EMBL/GenBank/DDBJ whole genome shotgun (WGS) entry which is preliminary data.</text>
</comment>
<evidence type="ECO:0000313" key="3">
    <source>
        <dbReference type="Proteomes" id="UP001589867"/>
    </source>
</evidence>
<evidence type="ECO:0000313" key="2">
    <source>
        <dbReference type="EMBL" id="MFC0527670.1"/>
    </source>
</evidence>
<feature type="compositionally biased region" description="Low complexity" evidence="1">
    <location>
        <begin position="11"/>
        <end position="24"/>
    </location>
</feature>
<dbReference type="Gene3D" id="3.40.109.10">
    <property type="entry name" value="NADH Oxidase"/>
    <property type="match status" value="1"/>
</dbReference>
<proteinExistence type="predicted"/>
<dbReference type="NCBIfam" id="NF047509">
    <property type="entry name" value="Rv3131_FMN_oxido"/>
    <property type="match status" value="1"/>
</dbReference>
<dbReference type="SUPFAM" id="SSF55469">
    <property type="entry name" value="FMN-dependent nitroreductase-like"/>
    <property type="match status" value="1"/>
</dbReference>
<dbReference type="EMBL" id="JBHLUH010000009">
    <property type="protein sequence ID" value="MFC0527670.1"/>
    <property type="molecule type" value="Genomic_DNA"/>
</dbReference>
<protein>
    <submittedName>
        <fullName evidence="2">Acg family FMN-binding oxidoreductase</fullName>
    </submittedName>
</protein>
<dbReference type="Proteomes" id="UP001589867">
    <property type="component" value="Unassembled WGS sequence"/>
</dbReference>
<name>A0ABV6LZ04_9ACTN</name>
<evidence type="ECO:0000256" key="1">
    <source>
        <dbReference type="SAM" id="MobiDB-lite"/>
    </source>
</evidence>
<dbReference type="RefSeq" id="WP_377248023.1">
    <property type="nucleotide sequence ID" value="NZ_JBHLUH010000009.1"/>
</dbReference>
<dbReference type="PANTHER" id="PTHR23026">
    <property type="entry name" value="NADPH NITROREDUCTASE"/>
    <property type="match status" value="1"/>
</dbReference>
<gene>
    <name evidence="2" type="ORF">ACFFIA_08360</name>
</gene>